<sequence>MTHIREKEKLAKLIYLTVHPNYQLLYRSHLSLLAVIDLENTQSWQDLAHLISDFLLDIKKELD</sequence>
<organism evidence="1 2">
    <name type="scientific">Streptococcus loxodontisalivarius</name>
    <dbReference type="NCBI Taxonomy" id="1349415"/>
    <lineage>
        <taxon>Bacteria</taxon>
        <taxon>Bacillati</taxon>
        <taxon>Bacillota</taxon>
        <taxon>Bacilli</taxon>
        <taxon>Lactobacillales</taxon>
        <taxon>Streptococcaceae</taxon>
        <taxon>Streptococcus</taxon>
    </lineage>
</organism>
<comment type="caution">
    <text evidence="1">The sequence shown here is derived from an EMBL/GenBank/DDBJ whole genome shotgun (WGS) entry which is preliminary data.</text>
</comment>
<dbReference type="Proteomes" id="UP000697472">
    <property type="component" value="Unassembled WGS sequence"/>
</dbReference>
<dbReference type="EMBL" id="JAFBEH010000039">
    <property type="protein sequence ID" value="MBM7643354.1"/>
    <property type="molecule type" value="Genomic_DNA"/>
</dbReference>
<proteinExistence type="predicted"/>
<name>A0ABS2PV70_9STRE</name>
<dbReference type="RefSeq" id="WP_205010213.1">
    <property type="nucleotide sequence ID" value="NZ_JAFBEH010000039.1"/>
</dbReference>
<gene>
    <name evidence="1" type="ORF">JOC28_001656</name>
</gene>
<accession>A0ABS2PV70</accession>
<keyword evidence="2" id="KW-1185">Reference proteome</keyword>
<reference evidence="1 2" key="1">
    <citation type="submission" date="2021-01" db="EMBL/GenBank/DDBJ databases">
        <title>Genomic Encyclopedia of Type Strains, Phase IV (KMG-IV): sequencing the most valuable type-strain genomes for metagenomic binning, comparative biology and taxonomic classification.</title>
        <authorList>
            <person name="Goeker M."/>
        </authorList>
    </citation>
    <scope>NUCLEOTIDE SEQUENCE [LARGE SCALE GENOMIC DNA]</scope>
    <source>
        <strain evidence="1 2">DSM 27382</strain>
    </source>
</reference>
<evidence type="ECO:0000313" key="1">
    <source>
        <dbReference type="EMBL" id="MBM7643354.1"/>
    </source>
</evidence>
<protein>
    <submittedName>
        <fullName evidence="1">Uncharacterized protein</fullName>
    </submittedName>
</protein>
<evidence type="ECO:0000313" key="2">
    <source>
        <dbReference type="Proteomes" id="UP000697472"/>
    </source>
</evidence>